<proteinExistence type="predicted"/>
<evidence type="ECO:0000313" key="1">
    <source>
        <dbReference type="EMBL" id="PPT74423.1"/>
    </source>
</evidence>
<gene>
    <name evidence="1" type="ORF">XaplCFBP3122_16655</name>
</gene>
<comment type="caution">
    <text evidence="1">The sequence shown here is derived from an EMBL/GenBank/DDBJ whole genome shotgun (WGS) entry which is preliminary data.</text>
</comment>
<organism evidence="1 2">
    <name type="scientific">Xanthomonas arboricola pv. populi</name>
    <dbReference type="NCBI Taxonomy" id="487823"/>
    <lineage>
        <taxon>Bacteria</taxon>
        <taxon>Pseudomonadati</taxon>
        <taxon>Pseudomonadota</taxon>
        <taxon>Gammaproteobacteria</taxon>
        <taxon>Lysobacterales</taxon>
        <taxon>Lysobacteraceae</taxon>
        <taxon>Xanthomonas</taxon>
    </lineage>
</organism>
<dbReference type="EMBL" id="MIGV01000025">
    <property type="protein sequence ID" value="PPT74423.1"/>
    <property type="molecule type" value="Genomic_DNA"/>
</dbReference>
<sequence length="70" mass="8079">MHSYDLSGLADYAPFGLTRYRIYIKSTQMTAQGASTTIFEQVLQFQRELPRWMSLPIRKQGRAELVPDAQ</sequence>
<reference evidence="1 2" key="1">
    <citation type="submission" date="2016-08" db="EMBL/GenBank/DDBJ databases">
        <title>Evolution of the type three secretion system and type three effector repertoires in Xanthomonas.</title>
        <authorList>
            <person name="Merda D."/>
            <person name="Briand M."/>
            <person name="Bosis E."/>
            <person name="Rousseau C."/>
            <person name="Portier P."/>
            <person name="Jacques M.-A."/>
            <person name="Fischer-Le Saux M."/>
        </authorList>
    </citation>
    <scope>NUCLEOTIDE SEQUENCE [LARGE SCALE GENOMIC DNA]</scope>
    <source>
        <strain evidence="1 2">CFBP 3122</strain>
    </source>
</reference>
<protein>
    <submittedName>
        <fullName evidence="1">Uncharacterized protein</fullName>
    </submittedName>
</protein>
<name>A0A2S6Z150_9XANT</name>
<dbReference type="Proteomes" id="UP000238270">
    <property type="component" value="Unassembled WGS sequence"/>
</dbReference>
<dbReference type="AlphaFoldDB" id="A0A2S6Z150"/>
<evidence type="ECO:0000313" key="2">
    <source>
        <dbReference type="Proteomes" id="UP000238270"/>
    </source>
</evidence>
<accession>A0A2S6Z150</accession>